<sequence>MHVTYLLGAKGNLLYDGKHEMAGRFQTYGQHSFIVDLVGAMTDAGHKVCLVTDDLDGFPLTRVMGRAENVTVTDEVPAVTDLILVDEASDRMLERFPRHVPAVRFVHHAGRRPSDYMVERCRWLVCMTENALDRQATMVPADRLVLIRQGVDLARFSPPRERTAGRGSRPRVLVHCRMDSGRERVLNSVMEHLDREELLVYAVGDGPGFWELSDRFGDELILINHVPCLSVPNLLAEMDVVISLGRGAMEAMATGIPTICAGYGYAGVVNEENIGPLLTYNLTGAYCERDPRRVMEDVHSALAADRRGVRRLAEEHLSIGVFADRVFDLVAPGTAR</sequence>
<accession>A0ABN0XGT4</accession>
<name>A0ABN0XGT4_9ACTN</name>
<reference evidence="1 2" key="1">
    <citation type="journal article" date="2019" name="Int. J. Syst. Evol. Microbiol.">
        <title>The Global Catalogue of Microorganisms (GCM) 10K type strain sequencing project: providing services to taxonomists for standard genome sequencing and annotation.</title>
        <authorList>
            <consortium name="The Broad Institute Genomics Platform"/>
            <consortium name="The Broad Institute Genome Sequencing Center for Infectious Disease"/>
            <person name="Wu L."/>
            <person name="Ma J."/>
        </authorList>
    </citation>
    <scope>NUCLEOTIDE SEQUENCE [LARGE SCALE GENOMIC DNA]</scope>
    <source>
        <strain evidence="1 2">JCM 3146</strain>
    </source>
</reference>
<protein>
    <recommendedName>
        <fullName evidence="3">Glycosyltransferase</fullName>
    </recommendedName>
</protein>
<evidence type="ECO:0008006" key="3">
    <source>
        <dbReference type="Google" id="ProtNLM"/>
    </source>
</evidence>
<organism evidence="1 2">
    <name type="scientific">Actinoallomurus spadix</name>
    <dbReference type="NCBI Taxonomy" id="79912"/>
    <lineage>
        <taxon>Bacteria</taxon>
        <taxon>Bacillati</taxon>
        <taxon>Actinomycetota</taxon>
        <taxon>Actinomycetes</taxon>
        <taxon>Streptosporangiales</taxon>
        <taxon>Thermomonosporaceae</taxon>
        <taxon>Actinoallomurus</taxon>
    </lineage>
</organism>
<evidence type="ECO:0000313" key="1">
    <source>
        <dbReference type="EMBL" id="GAA0363694.1"/>
    </source>
</evidence>
<proteinExistence type="predicted"/>
<gene>
    <name evidence="1" type="ORF">GCM10010151_62120</name>
</gene>
<dbReference type="RefSeq" id="WP_252811228.1">
    <property type="nucleotide sequence ID" value="NZ_BAAABM010000062.1"/>
</dbReference>
<evidence type="ECO:0000313" key="2">
    <source>
        <dbReference type="Proteomes" id="UP001501822"/>
    </source>
</evidence>
<dbReference type="Gene3D" id="3.40.50.2000">
    <property type="entry name" value="Glycogen Phosphorylase B"/>
    <property type="match status" value="2"/>
</dbReference>
<dbReference type="SUPFAM" id="SSF53756">
    <property type="entry name" value="UDP-Glycosyltransferase/glycogen phosphorylase"/>
    <property type="match status" value="1"/>
</dbReference>
<comment type="caution">
    <text evidence="1">The sequence shown here is derived from an EMBL/GenBank/DDBJ whole genome shotgun (WGS) entry which is preliminary data.</text>
</comment>
<dbReference type="Proteomes" id="UP001501822">
    <property type="component" value="Unassembled WGS sequence"/>
</dbReference>
<dbReference type="EMBL" id="BAAABM010000062">
    <property type="protein sequence ID" value="GAA0363694.1"/>
    <property type="molecule type" value="Genomic_DNA"/>
</dbReference>
<keyword evidence="2" id="KW-1185">Reference proteome</keyword>